<dbReference type="SMART" id="SM00342">
    <property type="entry name" value="HTH_ARAC"/>
    <property type="match status" value="1"/>
</dbReference>
<dbReference type="RefSeq" id="WP_271346567.1">
    <property type="nucleotide sequence ID" value="NZ_JAQJZJ010000002.1"/>
</dbReference>
<keyword evidence="5" id="KW-1185">Reference proteome</keyword>
<proteinExistence type="predicted"/>
<dbReference type="SUPFAM" id="SSF46689">
    <property type="entry name" value="Homeodomain-like"/>
    <property type="match status" value="2"/>
</dbReference>
<dbReference type="Gene3D" id="3.40.50.880">
    <property type="match status" value="1"/>
</dbReference>
<evidence type="ECO:0000313" key="5">
    <source>
        <dbReference type="Proteomes" id="UP001212042"/>
    </source>
</evidence>
<keyword evidence="1" id="KW-0805">Transcription regulation</keyword>
<comment type="caution">
    <text evidence="4">The sequence shown here is derived from an EMBL/GenBank/DDBJ whole genome shotgun (WGS) entry which is preliminary data.</text>
</comment>
<dbReference type="InterPro" id="IPR002818">
    <property type="entry name" value="DJ-1/PfpI"/>
</dbReference>
<keyword evidence="2" id="KW-0804">Transcription</keyword>
<dbReference type="InterPro" id="IPR018060">
    <property type="entry name" value="HTH_AraC"/>
</dbReference>
<gene>
    <name evidence="4" type="ORF">PH586_04440</name>
</gene>
<dbReference type="CDD" id="cd03137">
    <property type="entry name" value="GATase1_AraC_1"/>
    <property type="match status" value="1"/>
</dbReference>
<dbReference type="Gene3D" id="1.10.10.60">
    <property type="entry name" value="Homeodomain-like"/>
    <property type="match status" value="1"/>
</dbReference>
<dbReference type="InterPro" id="IPR029062">
    <property type="entry name" value="Class_I_gatase-like"/>
</dbReference>
<evidence type="ECO:0000256" key="2">
    <source>
        <dbReference type="ARBA" id="ARBA00023163"/>
    </source>
</evidence>
<dbReference type="Pfam" id="PF01965">
    <property type="entry name" value="DJ-1_PfpI"/>
    <property type="match status" value="1"/>
</dbReference>
<dbReference type="InterPro" id="IPR009057">
    <property type="entry name" value="Homeodomain-like_sf"/>
</dbReference>
<dbReference type="PROSITE" id="PS01124">
    <property type="entry name" value="HTH_ARAC_FAMILY_2"/>
    <property type="match status" value="1"/>
</dbReference>
<accession>A0ABT4XBQ4</accession>
<reference evidence="4 5" key="1">
    <citation type="submission" date="2023-01" db="EMBL/GenBank/DDBJ databases">
        <title>Pseudomonas SA3-5T sp. nov., isolated from tidal flat sediment.</title>
        <authorList>
            <person name="Kim H.S."/>
            <person name="Kim J.-S."/>
            <person name="Suh M.K."/>
            <person name="Eom M.K."/>
            <person name="Lee J.-S."/>
        </authorList>
    </citation>
    <scope>NUCLEOTIDE SEQUENCE [LARGE SCALE GENOMIC DNA]</scope>
    <source>
        <strain evidence="4 5">SA3-5</strain>
    </source>
</reference>
<feature type="domain" description="HTH araC/xylS-type" evidence="3">
    <location>
        <begin position="231"/>
        <end position="329"/>
    </location>
</feature>
<dbReference type="Pfam" id="PF12833">
    <property type="entry name" value="HTH_18"/>
    <property type="match status" value="1"/>
</dbReference>
<evidence type="ECO:0000256" key="1">
    <source>
        <dbReference type="ARBA" id="ARBA00023015"/>
    </source>
</evidence>
<dbReference type="Proteomes" id="UP001212042">
    <property type="component" value="Unassembled WGS sequence"/>
</dbReference>
<name>A0ABT4XBQ4_9PSED</name>
<dbReference type="InterPro" id="IPR052158">
    <property type="entry name" value="INH-QAR"/>
</dbReference>
<dbReference type="EMBL" id="JAQJZJ010000002">
    <property type="protein sequence ID" value="MDA7085638.1"/>
    <property type="molecule type" value="Genomic_DNA"/>
</dbReference>
<dbReference type="PANTHER" id="PTHR43130">
    <property type="entry name" value="ARAC-FAMILY TRANSCRIPTIONAL REGULATOR"/>
    <property type="match status" value="1"/>
</dbReference>
<protein>
    <submittedName>
        <fullName evidence="4">GlxA family transcriptional regulator</fullName>
    </submittedName>
</protein>
<dbReference type="PANTHER" id="PTHR43130:SF3">
    <property type="entry name" value="HTH-TYPE TRANSCRIPTIONAL REGULATOR RV1931C"/>
    <property type="match status" value="1"/>
</dbReference>
<organism evidence="4 5">
    <name type="scientific">Pseudomonas aestuarii</name>
    <dbReference type="NCBI Taxonomy" id="3018340"/>
    <lineage>
        <taxon>Bacteria</taxon>
        <taxon>Pseudomonadati</taxon>
        <taxon>Pseudomonadota</taxon>
        <taxon>Gammaproteobacteria</taxon>
        <taxon>Pseudomonadales</taxon>
        <taxon>Pseudomonadaceae</taxon>
        <taxon>Pseudomonas</taxon>
    </lineage>
</organism>
<evidence type="ECO:0000259" key="3">
    <source>
        <dbReference type="PROSITE" id="PS01124"/>
    </source>
</evidence>
<sequence length="331" mass="35927">MDALKTIACLLYPNVMSLDVTGPLQVFASANVERQRQGLPAFYRLVVLGQQAGAIATSAGFQLVAEQSWREIDAAQIDTLLIPGGPGEQAQCQNQALLTWLRGAEPQVRRLGSVCSGALILAAAGLLDGRRATTHWADAETLRQGHPEVEVLADCLHTYDPQDLHGNGHVFTSAGVTAGIDLALALVEADLGRSMALAVARRLVMFLRRPGGQAQFSTLLTPEPSRVPRLAALLEWIPAHLSDNLSLEVLADQAHMTPRTLSRVFVQELGMGPGRYVERIRLQAACNLLQDAQASISTVARLTGFVHPENLRRTFHKHLSVSPQEYAQRFA</sequence>
<dbReference type="SUPFAM" id="SSF52317">
    <property type="entry name" value="Class I glutamine amidotransferase-like"/>
    <property type="match status" value="1"/>
</dbReference>
<evidence type="ECO:0000313" key="4">
    <source>
        <dbReference type="EMBL" id="MDA7085638.1"/>
    </source>
</evidence>